<keyword evidence="1" id="KW-0812">Transmembrane</keyword>
<evidence type="ECO:0000313" key="3">
    <source>
        <dbReference type="Proteomes" id="UP000214975"/>
    </source>
</evidence>
<dbReference type="AlphaFoldDB" id="A0A223I2R8"/>
<reference evidence="2 3" key="1">
    <citation type="submission" date="2016-08" db="EMBL/GenBank/DDBJ databases">
        <title>A novel genetic cassette of butanologenic Thermoanaerobacterium thermosaccharolyticum that directly convert cellulose to butanol.</title>
        <authorList>
            <person name="Li T."/>
            <person name="He J."/>
        </authorList>
    </citation>
    <scope>NUCLEOTIDE SEQUENCE [LARGE SCALE GENOMIC DNA]</scope>
    <source>
        <strain evidence="2 3">TG57</strain>
    </source>
</reference>
<gene>
    <name evidence="2" type="ORF">Thert_03180</name>
</gene>
<name>A0A223I2R8_THETR</name>
<keyword evidence="1" id="KW-1133">Transmembrane helix</keyword>
<organism evidence="2 3">
    <name type="scientific">Thermoanaerobacterium thermosaccharolyticum</name>
    <name type="common">Clostridium thermosaccharolyticum</name>
    <dbReference type="NCBI Taxonomy" id="1517"/>
    <lineage>
        <taxon>Bacteria</taxon>
        <taxon>Bacillati</taxon>
        <taxon>Bacillota</taxon>
        <taxon>Clostridia</taxon>
        <taxon>Thermoanaerobacterales</taxon>
        <taxon>Thermoanaerobacteraceae</taxon>
        <taxon>Thermoanaerobacterium</taxon>
    </lineage>
</organism>
<dbReference type="EMBL" id="CP016893">
    <property type="protein sequence ID" value="AST58937.1"/>
    <property type="molecule type" value="Genomic_DNA"/>
</dbReference>
<feature type="transmembrane region" description="Helical" evidence="1">
    <location>
        <begin position="15"/>
        <end position="35"/>
    </location>
</feature>
<evidence type="ECO:0000313" key="2">
    <source>
        <dbReference type="EMBL" id="AST58937.1"/>
    </source>
</evidence>
<proteinExistence type="predicted"/>
<dbReference type="Proteomes" id="UP000214975">
    <property type="component" value="Chromosome"/>
</dbReference>
<accession>A0A223I2R8</accession>
<sequence>MGEEKLKEEFWGNWFPNYIIFHISNFLYIILYLIVKYAKIF</sequence>
<evidence type="ECO:0000256" key="1">
    <source>
        <dbReference type="SAM" id="Phobius"/>
    </source>
</evidence>
<keyword evidence="1" id="KW-0472">Membrane</keyword>
<protein>
    <submittedName>
        <fullName evidence="2">Uncharacterized protein</fullName>
    </submittedName>
</protein>